<keyword evidence="2" id="KW-1185">Reference proteome</keyword>
<protein>
    <submittedName>
        <fullName evidence="1">Uncharacterized protein</fullName>
    </submittedName>
</protein>
<dbReference type="AlphaFoldDB" id="A0AAQ3TAH4"/>
<evidence type="ECO:0000313" key="2">
    <source>
        <dbReference type="Proteomes" id="UP001341281"/>
    </source>
</evidence>
<gene>
    <name evidence="1" type="ORF">U9M48_018586</name>
</gene>
<reference evidence="1 2" key="1">
    <citation type="submission" date="2024-02" db="EMBL/GenBank/DDBJ databases">
        <title>High-quality chromosome-scale genome assembly of Pensacola bahiagrass (Paspalum notatum Flugge var. saurae).</title>
        <authorList>
            <person name="Vega J.M."/>
            <person name="Podio M."/>
            <person name="Orjuela J."/>
            <person name="Siena L.A."/>
            <person name="Pessino S.C."/>
            <person name="Combes M.C."/>
            <person name="Mariac C."/>
            <person name="Albertini E."/>
            <person name="Pupilli F."/>
            <person name="Ortiz J.P.A."/>
            <person name="Leblanc O."/>
        </authorList>
    </citation>
    <scope>NUCLEOTIDE SEQUENCE [LARGE SCALE GENOMIC DNA]</scope>
    <source>
        <strain evidence="1">R1</strain>
        <tissue evidence="1">Leaf</tissue>
    </source>
</reference>
<accession>A0AAQ3TAH4</accession>
<sequence length="210" mass="23448">MGEERRRCHLSPSLAHLSPSLAMIADAVYRPDSVEPSLAMIADAVYPPDSVEPSPDSVEEVPDSVVEVPDSVVEEPDVDEVVECPRCGTFHGSGVYGSACYQARRNTRMCTRCGLLHEDYDIPARFLYAMDKFDYEFFIPDVDKLVMSGKTIILPEQVVEKLEEKKNKEDEPKSSPQQSLVDLLSHVIRTVTPPLVAFNWSINASFCPKE</sequence>
<proteinExistence type="predicted"/>
<evidence type="ECO:0000313" key="1">
    <source>
        <dbReference type="EMBL" id="WVZ69863.1"/>
    </source>
</evidence>
<dbReference type="Proteomes" id="UP001341281">
    <property type="component" value="Chromosome 04"/>
</dbReference>
<dbReference type="EMBL" id="CP144748">
    <property type="protein sequence ID" value="WVZ69863.1"/>
    <property type="molecule type" value="Genomic_DNA"/>
</dbReference>
<name>A0AAQ3TAH4_PASNO</name>
<organism evidence="1 2">
    <name type="scientific">Paspalum notatum var. saurae</name>
    <dbReference type="NCBI Taxonomy" id="547442"/>
    <lineage>
        <taxon>Eukaryota</taxon>
        <taxon>Viridiplantae</taxon>
        <taxon>Streptophyta</taxon>
        <taxon>Embryophyta</taxon>
        <taxon>Tracheophyta</taxon>
        <taxon>Spermatophyta</taxon>
        <taxon>Magnoliopsida</taxon>
        <taxon>Liliopsida</taxon>
        <taxon>Poales</taxon>
        <taxon>Poaceae</taxon>
        <taxon>PACMAD clade</taxon>
        <taxon>Panicoideae</taxon>
        <taxon>Andropogonodae</taxon>
        <taxon>Paspaleae</taxon>
        <taxon>Paspalinae</taxon>
        <taxon>Paspalum</taxon>
    </lineage>
</organism>